<dbReference type="GO" id="GO:0019171">
    <property type="term" value="F:(3R)-hydroxyacyl-[acyl-carrier-protein] dehydratase activity"/>
    <property type="evidence" value="ECO:0007669"/>
    <property type="project" value="UniProtKB-EC"/>
</dbReference>
<dbReference type="FunFam" id="3.10.129.10:FF:000001">
    <property type="entry name" value="3-hydroxyacyl-[acyl-carrier-protein] dehydratase FabZ"/>
    <property type="match status" value="1"/>
</dbReference>
<keyword evidence="3 9" id="KW-0963">Cytoplasm</keyword>
<dbReference type="AlphaFoldDB" id="A0A212R7H2"/>
<evidence type="ECO:0000256" key="7">
    <source>
        <dbReference type="ARBA" id="ARBA00023239"/>
    </source>
</evidence>
<dbReference type="NCBIfam" id="TIGR01750">
    <property type="entry name" value="fabZ"/>
    <property type="match status" value="1"/>
</dbReference>
<evidence type="ECO:0000256" key="3">
    <source>
        <dbReference type="ARBA" id="ARBA00022490"/>
    </source>
</evidence>
<feature type="active site" evidence="9">
    <location>
        <position position="62"/>
    </location>
</feature>
<gene>
    <name evidence="9" type="primary">fabZ</name>
    <name evidence="10" type="ORF">SAMN07250955_106105</name>
</gene>
<dbReference type="GO" id="GO:0005737">
    <property type="term" value="C:cytoplasm"/>
    <property type="evidence" value="ECO:0007669"/>
    <property type="project" value="UniProtKB-SubCell"/>
</dbReference>
<dbReference type="GO" id="GO:0016020">
    <property type="term" value="C:membrane"/>
    <property type="evidence" value="ECO:0007669"/>
    <property type="project" value="GOC"/>
</dbReference>
<dbReference type="SUPFAM" id="SSF54637">
    <property type="entry name" value="Thioesterase/thiol ester dehydrase-isomerase"/>
    <property type="match status" value="1"/>
</dbReference>
<dbReference type="Gene3D" id="3.10.129.10">
    <property type="entry name" value="Hotdog Thioesterase"/>
    <property type="match status" value="1"/>
</dbReference>
<dbReference type="GO" id="GO:0006633">
    <property type="term" value="P:fatty acid biosynthetic process"/>
    <property type="evidence" value="ECO:0007669"/>
    <property type="project" value="UniProtKB-UniRule"/>
</dbReference>
<comment type="subcellular location">
    <subcellularLocation>
        <location evidence="1 9">Cytoplasm</location>
    </subcellularLocation>
</comment>
<dbReference type="PANTHER" id="PTHR30272">
    <property type="entry name" value="3-HYDROXYACYL-[ACYL-CARRIER-PROTEIN] DEHYDRATASE"/>
    <property type="match status" value="1"/>
</dbReference>
<keyword evidence="4 9" id="KW-0444">Lipid biosynthesis</keyword>
<dbReference type="Pfam" id="PF07977">
    <property type="entry name" value="FabA"/>
    <property type="match status" value="1"/>
</dbReference>
<proteinExistence type="inferred from homology"/>
<dbReference type="OrthoDB" id="9772788at2"/>
<dbReference type="EC" id="4.2.1.59" evidence="9"/>
<dbReference type="InterPro" id="IPR029069">
    <property type="entry name" value="HotDog_dom_sf"/>
</dbReference>
<dbReference type="EMBL" id="FYEH01000006">
    <property type="protein sequence ID" value="SNB67973.1"/>
    <property type="molecule type" value="Genomic_DNA"/>
</dbReference>
<protein>
    <recommendedName>
        <fullName evidence="9">3-hydroxyacyl-[acyl-carrier-protein] dehydratase FabZ</fullName>
        <ecNumber evidence="9">4.2.1.59</ecNumber>
    </recommendedName>
    <alternativeName>
        <fullName evidence="9">(3R)-hydroxymyristoyl-[acyl-carrier-protein] dehydratase</fullName>
        <shortName evidence="9">(3R)-hydroxymyristoyl-ACP dehydrase</shortName>
    </alternativeName>
    <alternativeName>
        <fullName evidence="9">Beta-hydroxyacyl-ACP dehydratase</fullName>
    </alternativeName>
</protein>
<keyword evidence="11" id="KW-1185">Reference proteome</keyword>
<dbReference type="HAMAP" id="MF_00406">
    <property type="entry name" value="FabZ"/>
    <property type="match status" value="1"/>
</dbReference>
<organism evidence="10 11">
    <name type="scientific">Arboricoccus pini</name>
    <dbReference type="NCBI Taxonomy" id="1963835"/>
    <lineage>
        <taxon>Bacteria</taxon>
        <taxon>Pseudomonadati</taxon>
        <taxon>Pseudomonadota</taxon>
        <taxon>Alphaproteobacteria</taxon>
        <taxon>Geminicoccales</taxon>
        <taxon>Geminicoccaceae</taxon>
        <taxon>Arboricoccus</taxon>
    </lineage>
</organism>
<evidence type="ECO:0000256" key="1">
    <source>
        <dbReference type="ARBA" id="ARBA00004496"/>
    </source>
</evidence>
<comment type="catalytic activity">
    <reaction evidence="9">
        <text>a (3R)-hydroxyacyl-[ACP] = a (2E)-enoyl-[ACP] + H2O</text>
        <dbReference type="Rhea" id="RHEA:13097"/>
        <dbReference type="Rhea" id="RHEA-COMP:9925"/>
        <dbReference type="Rhea" id="RHEA-COMP:9945"/>
        <dbReference type="ChEBI" id="CHEBI:15377"/>
        <dbReference type="ChEBI" id="CHEBI:78784"/>
        <dbReference type="ChEBI" id="CHEBI:78827"/>
        <dbReference type="EC" id="4.2.1.59"/>
    </reaction>
</comment>
<evidence type="ECO:0000256" key="5">
    <source>
        <dbReference type="ARBA" id="ARBA00022556"/>
    </source>
</evidence>
<evidence type="ECO:0000256" key="8">
    <source>
        <dbReference type="ARBA" id="ARBA00025049"/>
    </source>
</evidence>
<evidence type="ECO:0000313" key="11">
    <source>
        <dbReference type="Proteomes" id="UP000197065"/>
    </source>
</evidence>
<dbReference type="GO" id="GO:0009245">
    <property type="term" value="P:lipid A biosynthetic process"/>
    <property type="evidence" value="ECO:0007669"/>
    <property type="project" value="UniProtKB-UniRule"/>
</dbReference>
<sequence length="159" mass="17313">MTDKTPLPHGTRLPDVGYAEILAILPHRYPMLLLDRLVDARAFESAAGIKNVTFNEPFFMGHFPGDPIMPGVMIIEAMAQAAAVLAIRSLGEWANGSGVYFMGVDGAKFRRPVRPGDQLRLEVTLDRHRLGVWKYAGRATVEGSVAAEAVLTAKLMPPS</sequence>
<dbReference type="RefSeq" id="WP_088561411.1">
    <property type="nucleotide sequence ID" value="NZ_FYEH01000006.1"/>
</dbReference>
<reference evidence="10 11" key="1">
    <citation type="submission" date="2017-06" db="EMBL/GenBank/DDBJ databases">
        <authorList>
            <person name="Kim H.J."/>
            <person name="Triplett B.A."/>
        </authorList>
    </citation>
    <scope>NUCLEOTIDE SEQUENCE [LARGE SCALE GENOMIC DNA]</scope>
    <source>
        <strain evidence="10 11">B29T1</strain>
    </source>
</reference>
<accession>A0A212R7H2</accession>
<comment type="similarity">
    <text evidence="2 9">Belongs to the thioester dehydratase family. FabZ subfamily.</text>
</comment>
<name>A0A212R7H2_9PROT</name>
<dbReference type="NCBIfam" id="NF000582">
    <property type="entry name" value="PRK00006.1"/>
    <property type="match status" value="1"/>
</dbReference>
<dbReference type="InterPro" id="IPR010084">
    <property type="entry name" value="FabZ"/>
</dbReference>
<evidence type="ECO:0000256" key="2">
    <source>
        <dbReference type="ARBA" id="ARBA00009174"/>
    </source>
</evidence>
<keyword evidence="7 9" id="KW-0456">Lyase</keyword>
<evidence type="ECO:0000313" key="10">
    <source>
        <dbReference type="EMBL" id="SNB67973.1"/>
    </source>
</evidence>
<keyword evidence="5 9" id="KW-0441">Lipid A biosynthesis</keyword>
<evidence type="ECO:0000256" key="4">
    <source>
        <dbReference type="ARBA" id="ARBA00022516"/>
    </source>
</evidence>
<dbReference type="PANTHER" id="PTHR30272:SF1">
    <property type="entry name" value="3-HYDROXYACYL-[ACYL-CARRIER-PROTEIN] DEHYDRATASE"/>
    <property type="match status" value="1"/>
</dbReference>
<dbReference type="InterPro" id="IPR013114">
    <property type="entry name" value="FabA_FabZ"/>
</dbReference>
<comment type="function">
    <text evidence="8 9">Involved in unsaturated fatty acids biosynthesis. Catalyzes the dehydration of short chain beta-hydroxyacyl-ACPs and long chain saturated and unsaturated beta-hydroxyacyl-ACPs.</text>
</comment>
<evidence type="ECO:0000256" key="9">
    <source>
        <dbReference type="HAMAP-Rule" id="MF_00406"/>
    </source>
</evidence>
<dbReference type="Proteomes" id="UP000197065">
    <property type="component" value="Unassembled WGS sequence"/>
</dbReference>
<keyword evidence="6 9" id="KW-0443">Lipid metabolism</keyword>
<evidence type="ECO:0000256" key="6">
    <source>
        <dbReference type="ARBA" id="ARBA00023098"/>
    </source>
</evidence>
<dbReference type="CDD" id="cd01288">
    <property type="entry name" value="FabZ"/>
    <property type="match status" value="1"/>
</dbReference>